<comment type="caution">
    <text evidence="6">The sequence shown here is derived from an EMBL/GenBank/DDBJ whole genome shotgun (WGS) entry which is preliminary data.</text>
</comment>
<evidence type="ECO:0000256" key="1">
    <source>
        <dbReference type="ARBA" id="ARBA00003143"/>
    </source>
</evidence>
<evidence type="ECO:0000256" key="3">
    <source>
        <dbReference type="SAM" id="MobiDB-lite"/>
    </source>
</evidence>
<feature type="compositionally biased region" description="Basic residues" evidence="3">
    <location>
        <begin position="278"/>
        <end position="292"/>
    </location>
</feature>
<evidence type="ECO:0000256" key="2">
    <source>
        <dbReference type="ARBA" id="ARBA00023265"/>
    </source>
</evidence>
<dbReference type="SUPFAM" id="SSF55797">
    <property type="entry name" value="PR-1-like"/>
    <property type="match status" value="1"/>
</dbReference>
<organism evidence="6 7">
    <name type="scientific">Pyrus ussuriensis x Pyrus communis</name>
    <dbReference type="NCBI Taxonomy" id="2448454"/>
    <lineage>
        <taxon>Eukaryota</taxon>
        <taxon>Viridiplantae</taxon>
        <taxon>Streptophyta</taxon>
        <taxon>Embryophyta</taxon>
        <taxon>Tracheophyta</taxon>
        <taxon>Spermatophyta</taxon>
        <taxon>Magnoliopsida</taxon>
        <taxon>eudicotyledons</taxon>
        <taxon>Gunneridae</taxon>
        <taxon>Pentapetalae</taxon>
        <taxon>rosids</taxon>
        <taxon>fabids</taxon>
        <taxon>Rosales</taxon>
        <taxon>Rosaceae</taxon>
        <taxon>Amygdaloideae</taxon>
        <taxon>Maleae</taxon>
        <taxon>Pyrus</taxon>
    </lineage>
</organism>
<reference evidence="6 7" key="1">
    <citation type="submission" date="2019-09" db="EMBL/GenBank/DDBJ databases">
        <authorList>
            <person name="Ou C."/>
        </authorList>
    </citation>
    <scope>NUCLEOTIDE SEQUENCE [LARGE SCALE GENOMIC DNA]</scope>
    <source>
        <strain evidence="6">S2</strain>
        <tissue evidence="6">Leaf</tissue>
    </source>
</reference>
<feature type="compositionally biased region" description="Polar residues" evidence="3">
    <location>
        <begin position="307"/>
        <end position="323"/>
    </location>
</feature>
<feature type="compositionally biased region" description="Low complexity" evidence="3">
    <location>
        <begin position="245"/>
        <end position="258"/>
    </location>
</feature>
<dbReference type="AlphaFoldDB" id="A0A5N5HWY7"/>
<keyword evidence="2" id="KW-0611">Plant defense</keyword>
<keyword evidence="7" id="KW-1185">Reference proteome</keyword>
<evidence type="ECO:0000313" key="6">
    <source>
        <dbReference type="EMBL" id="KAB2630751.1"/>
    </source>
</evidence>
<sequence length="341" mass="37526">MPRGRTFATIILTISLLILAVSANLRDHILHVNHVDATNANANPNDKSQEIANAADHIGKAVKGIANTANSLLNNLATALKPNTDNFTEYPRPALVQEFLMAHNEIRREGKMKPLVWNDTMAQLAEDWAMKQDHHDCQMQHSSYQGMGENLFWAYKAHWLPREAVHDWGHEKVYYNKEKRECEPDKPCAHYTQIVWKDTEQVGCARHKCSNGNLLVVCEYYPPGNWVGMDPFNPIPLSQLAHHNLSTTAPSPPASSLSRPPPPSSPNGEASNSGGQHLMKRKGNKGGGHHVPRGQNGQGQGQKGNQAPTNHGQGQKGNQAPNNQRHGQGSHGGGGGHHRQH</sequence>
<accession>A0A5N5HWY7</accession>
<comment type="function">
    <text evidence="1">Probably involved in the defense reaction of plants against pathogens.</text>
</comment>
<evidence type="ECO:0000313" key="7">
    <source>
        <dbReference type="Proteomes" id="UP000327157"/>
    </source>
</evidence>
<evidence type="ECO:0000259" key="5">
    <source>
        <dbReference type="SMART" id="SM00198"/>
    </source>
</evidence>
<dbReference type="Proteomes" id="UP000327157">
    <property type="component" value="Chromosome 12"/>
</dbReference>
<keyword evidence="4" id="KW-0732">Signal</keyword>
<dbReference type="PRINTS" id="PR00838">
    <property type="entry name" value="V5ALLERGEN"/>
</dbReference>
<dbReference type="EMBL" id="SMOL01000143">
    <property type="protein sequence ID" value="KAB2630751.1"/>
    <property type="molecule type" value="Genomic_DNA"/>
</dbReference>
<dbReference type="Pfam" id="PF00188">
    <property type="entry name" value="CAP"/>
    <property type="match status" value="1"/>
</dbReference>
<feature type="region of interest" description="Disordered" evidence="3">
    <location>
        <begin position="244"/>
        <end position="341"/>
    </location>
</feature>
<evidence type="ECO:0000256" key="4">
    <source>
        <dbReference type="SAM" id="SignalP"/>
    </source>
</evidence>
<protein>
    <submittedName>
        <fullName evidence="6">Pathogenesis-related protein PR-1-like</fullName>
    </submittedName>
</protein>
<dbReference type="PRINTS" id="PR00837">
    <property type="entry name" value="V5TPXLIKE"/>
</dbReference>
<reference evidence="7" key="2">
    <citation type="submission" date="2019-10" db="EMBL/GenBank/DDBJ databases">
        <title>A de novo genome assembly of a pear dwarfing rootstock.</title>
        <authorList>
            <person name="Wang F."/>
            <person name="Wang J."/>
            <person name="Li S."/>
            <person name="Zhang Y."/>
            <person name="Fang M."/>
            <person name="Ma L."/>
            <person name="Zhao Y."/>
            <person name="Jiang S."/>
        </authorList>
    </citation>
    <scope>NUCLEOTIDE SEQUENCE [LARGE SCALE GENOMIC DNA]</scope>
</reference>
<dbReference type="OrthoDB" id="1166554at2759"/>
<dbReference type="InterPro" id="IPR035940">
    <property type="entry name" value="CAP_sf"/>
</dbReference>
<feature type="domain" description="SCP" evidence="5">
    <location>
        <begin position="94"/>
        <end position="228"/>
    </location>
</feature>
<name>A0A5N5HWY7_9ROSA</name>
<feature type="signal peptide" evidence="4">
    <location>
        <begin position="1"/>
        <end position="23"/>
    </location>
</feature>
<feature type="chain" id="PRO_5024389190" evidence="4">
    <location>
        <begin position="24"/>
        <end position="341"/>
    </location>
</feature>
<dbReference type="FunFam" id="3.40.33.10:FF:000004">
    <property type="entry name" value="CAP, cysteine-rich secretory protein, antigen 5"/>
    <property type="match status" value="1"/>
</dbReference>
<dbReference type="InterPro" id="IPR001283">
    <property type="entry name" value="CRISP-related"/>
</dbReference>
<dbReference type="Gene3D" id="3.40.33.10">
    <property type="entry name" value="CAP"/>
    <property type="match status" value="1"/>
</dbReference>
<keyword evidence="2" id="KW-0568">Pathogenesis-related protein</keyword>
<dbReference type="InterPro" id="IPR002413">
    <property type="entry name" value="V5_allergen-like"/>
</dbReference>
<dbReference type="InterPro" id="IPR014044">
    <property type="entry name" value="CAP_dom"/>
</dbReference>
<dbReference type="SMART" id="SM00198">
    <property type="entry name" value="SCP"/>
    <property type="match status" value="1"/>
</dbReference>
<dbReference type="PANTHER" id="PTHR10334">
    <property type="entry name" value="CYSTEINE-RICH SECRETORY PROTEIN-RELATED"/>
    <property type="match status" value="1"/>
</dbReference>
<proteinExistence type="predicted"/>
<reference evidence="6 7" key="3">
    <citation type="submission" date="2019-11" db="EMBL/GenBank/DDBJ databases">
        <title>A de novo genome assembly of a pear dwarfing rootstock.</title>
        <authorList>
            <person name="Wang F."/>
            <person name="Wang J."/>
            <person name="Li S."/>
            <person name="Zhang Y."/>
            <person name="Fang M."/>
            <person name="Ma L."/>
            <person name="Zhao Y."/>
            <person name="Jiang S."/>
        </authorList>
    </citation>
    <scope>NUCLEOTIDE SEQUENCE [LARGE SCALE GENOMIC DNA]</scope>
    <source>
        <strain evidence="6">S2</strain>
        <tissue evidence="6">Leaf</tissue>
    </source>
</reference>
<gene>
    <name evidence="6" type="ORF">D8674_008270</name>
</gene>